<feature type="signal peptide" evidence="1">
    <location>
        <begin position="1"/>
        <end position="19"/>
    </location>
</feature>
<reference evidence="2" key="1">
    <citation type="submission" date="2022-11" db="EMBL/GenBank/DDBJ databases">
        <title>Genome Sequence of Cubamyces cubensis.</title>
        <authorList>
            <person name="Buettner E."/>
        </authorList>
    </citation>
    <scope>NUCLEOTIDE SEQUENCE</scope>
    <source>
        <strain evidence="2">MPL-01</strain>
    </source>
</reference>
<dbReference type="EMBL" id="JAPEVG010000004">
    <property type="protein sequence ID" value="KAJ8501823.1"/>
    <property type="molecule type" value="Genomic_DNA"/>
</dbReference>
<comment type="caution">
    <text evidence="2">The sequence shown here is derived from an EMBL/GenBank/DDBJ whole genome shotgun (WGS) entry which is preliminary data.</text>
</comment>
<proteinExistence type="predicted"/>
<dbReference type="Proteomes" id="UP001215151">
    <property type="component" value="Unassembled WGS sequence"/>
</dbReference>
<name>A0AAD7U5N9_9APHY</name>
<evidence type="ECO:0000313" key="2">
    <source>
        <dbReference type="EMBL" id="KAJ8501823.1"/>
    </source>
</evidence>
<evidence type="ECO:0000256" key="1">
    <source>
        <dbReference type="SAM" id="SignalP"/>
    </source>
</evidence>
<protein>
    <submittedName>
        <fullName evidence="2">Uncharacterized protein</fullName>
    </submittedName>
</protein>
<dbReference type="AlphaFoldDB" id="A0AAD7U5N9"/>
<accession>A0AAD7U5N9</accession>
<keyword evidence="3" id="KW-1185">Reference proteome</keyword>
<feature type="chain" id="PRO_5041913083" evidence="1">
    <location>
        <begin position="20"/>
        <end position="158"/>
    </location>
</feature>
<gene>
    <name evidence="2" type="ORF">ONZ51_g402</name>
</gene>
<organism evidence="2 3">
    <name type="scientific">Trametes cubensis</name>
    <dbReference type="NCBI Taxonomy" id="1111947"/>
    <lineage>
        <taxon>Eukaryota</taxon>
        <taxon>Fungi</taxon>
        <taxon>Dikarya</taxon>
        <taxon>Basidiomycota</taxon>
        <taxon>Agaricomycotina</taxon>
        <taxon>Agaricomycetes</taxon>
        <taxon>Polyporales</taxon>
        <taxon>Polyporaceae</taxon>
        <taxon>Trametes</taxon>
    </lineage>
</organism>
<evidence type="ECO:0000313" key="3">
    <source>
        <dbReference type="Proteomes" id="UP001215151"/>
    </source>
</evidence>
<keyword evidence="1" id="KW-0732">Signal</keyword>
<sequence>MYGLPPAVAFALLSAIVRASPILGPDTNAPFLVIAGLGVASPLAAPRQTLPGGGTPPPSEPIDGSLLARQSIYPANLFTCMEANCVGCTSWDLEGRNEGSCYFAGQFISVIIQQPSNAGLPYSVDIAPGNCTNWLSIPTVNTCYNINGAVFEQFGLDT</sequence>